<dbReference type="EMBL" id="JAGGLC010000002">
    <property type="protein sequence ID" value="MBP1986485.1"/>
    <property type="molecule type" value="Genomic_DNA"/>
</dbReference>
<dbReference type="RefSeq" id="WP_209490795.1">
    <property type="nucleotide sequence ID" value="NZ_JAGGLC010000002.1"/>
</dbReference>
<evidence type="ECO:0000256" key="1">
    <source>
        <dbReference type="SAM" id="MobiDB-lite"/>
    </source>
</evidence>
<feature type="region of interest" description="Disordered" evidence="1">
    <location>
        <begin position="1"/>
        <end position="51"/>
    </location>
</feature>
<evidence type="ECO:0000313" key="3">
    <source>
        <dbReference type="Proteomes" id="UP000823736"/>
    </source>
</evidence>
<name>A0A8T4GYN7_9EURY</name>
<organism evidence="2 3">
    <name type="scientific">Halolamina salifodinae</name>
    <dbReference type="NCBI Taxonomy" id="1202767"/>
    <lineage>
        <taxon>Archaea</taxon>
        <taxon>Methanobacteriati</taxon>
        <taxon>Methanobacteriota</taxon>
        <taxon>Stenosarchaea group</taxon>
        <taxon>Halobacteria</taxon>
        <taxon>Halobacteriales</taxon>
        <taxon>Haloferacaceae</taxon>
    </lineage>
</organism>
<comment type="caution">
    <text evidence="2">The sequence shown here is derived from an EMBL/GenBank/DDBJ whole genome shotgun (WGS) entry which is preliminary data.</text>
</comment>
<proteinExistence type="predicted"/>
<accession>A0A8T4GYN7</accession>
<dbReference type="OrthoDB" id="176514at2157"/>
<reference evidence="2" key="1">
    <citation type="submission" date="2021-03" db="EMBL/GenBank/DDBJ databases">
        <title>Genomic Encyclopedia of Type Strains, Phase IV (KMG-IV): sequencing the most valuable type-strain genomes for metagenomic binning, comparative biology and taxonomic classification.</title>
        <authorList>
            <person name="Goeker M."/>
        </authorList>
    </citation>
    <scope>NUCLEOTIDE SEQUENCE</scope>
    <source>
        <strain evidence="2">DSM 26232</strain>
    </source>
</reference>
<dbReference type="AlphaFoldDB" id="A0A8T4GYN7"/>
<evidence type="ECO:0000313" key="2">
    <source>
        <dbReference type="EMBL" id="MBP1986485.1"/>
    </source>
</evidence>
<keyword evidence="3" id="KW-1185">Reference proteome</keyword>
<protein>
    <submittedName>
        <fullName evidence="2">Uncharacterized protein</fullName>
    </submittedName>
</protein>
<dbReference type="Proteomes" id="UP000823736">
    <property type="component" value="Unassembled WGS sequence"/>
</dbReference>
<sequence length="313" mass="35144">MAHGNDPRRTYSYGTVSPDNRERFQDALGLSTRSPAEPTIDSLRPSDDMPAEELAERGKAIRDDLSGSLDADLIEELLAELADEIRRVPELREIGCPERGHTPYQDLITAGWELVDHLSAVGFFQSAEENLPAFTDDHIEATTEQLFRMDSLTGILSDLGLPEHEQLALVTNIVNASEQLSWWERTSDYPDISELGRDDYDDGIVQEYSPPLHHRAMEGSLLWIDGLDWHLWQKEVLITQEMIEKGVWDVKSMLAGVYLLGDTARRLADGEITDENLTTMTTASTAMMVIGQEFLVDDVAWIDDSDRAPAEAW</sequence>
<gene>
    <name evidence="2" type="ORF">J2753_000979</name>
</gene>